<gene>
    <name evidence="2" type="ORF">HMPREF0860_2138</name>
</gene>
<reference evidence="2 3" key="1">
    <citation type="submission" date="2013-08" db="EMBL/GenBank/DDBJ databases">
        <authorList>
            <person name="Durkin A.S."/>
            <person name="Haft D.R."/>
            <person name="McCorrison J."/>
            <person name="Torralba M."/>
            <person name="Gillis M."/>
            <person name="Haft D.H."/>
            <person name="Methe B."/>
            <person name="Sutton G."/>
            <person name="Nelson K.E."/>
        </authorList>
    </citation>
    <scope>NUCLEOTIDE SEQUENCE [LARGE SCALE GENOMIC DNA]</scope>
    <source>
        <strain evidence="2 3">ATCC 35536</strain>
    </source>
</reference>
<protein>
    <submittedName>
        <fullName evidence="2">Lipoprotein</fullName>
    </submittedName>
</protein>
<evidence type="ECO:0000313" key="2">
    <source>
        <dbReference type="EMBL" id="ERK00131.1"/>
    </source>
</evidence>
<dbReference type="Proteomes" id="UP000016646">
    <property type="component" value="Unassembled WGS sequence"/>
</dbReference>
<evidence type="ECO:0000256" key="1">
    <source>
        <dbReference type="SAM" id="SignalP"/>
    </source>
</evidence>
<comment type="caution">
    <text evidence="2">The sequence shown here is derived from an EMBL/GenBank/DDBJ whole genome shotgun (WGS) entry which is preliminary data.</text>
</comment>
<keyword evidence="3" id="KW-1185">Reference proteome</keyword>
<accession>A0ABN0P316</accession>
<dbReference type="RefSeq" id="WP_021495709.1">
    <property type="nucleotide sequence ID" value="NZ_AVQI01000068.1"/>
</dbReference>
<organism evidence="2 3">
    <name type="scientific">Treponema socranskii subsp. socranskii VPI DR56BR1116 = ATCC 35536</name>
    <dbReference type="NCBI Taxonomy" id="1125725"/>
    <lineage>
        <taxon>Bacteria</taxon>
        <taxon>Pseudomonadati</taxon>
        <taxon>Spirochaetota</taxon>
        <taxon>Spirochaetia</taxon>
        <taxon>Spirochaetales</taxon>
        <taxon>Treponemataceae</taxon>
        <taxon>Treponema</taxon>
    </lineage>
</organism>
<keyword evidence="1" id="KW-0732">Signal</keyword>
<evidence type="ECO:0000313" key="3">
    <source>
        <dbReference type="Proteomes" id="UP000016646"/>
    </source>
</evidence>
<sequence>MMNMRLIKTLFLLSAAVCAFLTTSCASTKTENAYLLTDEDFMCRVDTAEEAADDSYIFLRFYDPQLISPFYVSNILKNGIAKVDVNPLTASHVSIGFDLRDDFFGLTLMARPQLDREHCSDTKANNYTKQCDAVSSKQMLYAIKATGEERKKAIRVLMENKNVRYDVDKNFKIANRAVKRKLFTAENDRPMDKFYASKKDIEAVNDAENKKMKKKFVCSTFVAYVLYNSVQSVRDFFNKNHIDYRYLMVSDIACIPGVEELFDSTWENYNGAARVFAAEHEEFRRYLPEEDTLFP</sequence>
<feature type="signal peptide" evidence="1">
    <location>
        <begin position="1"/>
        <end position="26"/>
    </location>
</feature>
<proteinExistence type="predicted"/>
<dbReference type="PROSITE" id="PS51257">
    <property type="entry name" value="PROKAR_LIPOPROTEIN"/>
    <property type="match status" value="1"/>
</dbReference>
<dbReference type="EMBL" id="AVQI01000068">
    <property type="protein sequence ID" value="ERK00131.1"/>
    <property type="molecule type" value="Genomic_DNA"/>
</dbReference>
<feature type="chain" id="PRO_5045075837" evidence="1">
    <location>
        <begin position="27"/>
        <end position="295"/>
    </location>
</feature>
<name>A0ABN0P316_TRESO</name>
<keyword evidence="2" id="KW-0449">Lipoprotein</keyword>